<evidence type="ECO:0000256" key="4">
    <source>
        <dbReference type="PROSITE-ProRule" id="PRU00433"/>
    </source>
</evidence>
<dbReference type="InterPro" id="IPR051459">
    <property type="entry name" value="Cytochrome_c-type_DH"/>
</dbReference>
<dbReference type="GO" id="GO:0020037">
    <property type="term" value="F:heme binding"/>
    <property type="evidence" value="ECO:0007669"/>
    <property type="project" value="InterPro"/>
</dbReference>
<evidence type="ECO:0000256" key="3">
    <source>
        <dbReference type="ARBA" id="ARBA00023004"/>
    </source>
</evidence>
<reference evidence="8 9" key="1">
    <citation type="submission" date="2023-10" db="EMBL/GenBank/DDBJ databases">
        <title>Rubellicoccus peritrichatus gen. nov., sp. nov., isolated from an algae of coral reef tank.</title>
        <authorList>
            <person name="Luo J."/>
        </authorList>
    </citation>
    <scope>NUCLEOTIDE SEQUENCE [LARGE SCALE GENOMIC DNA]</scope>
    <source>
        <strain evidence="8 9">CR14</strain>
    </source>
</reference>
<proteinExistence type="predicted"/>
<gene>
    <name evidence="8" type="ORF">RZN69_11185</name>
</gene>
<evidence type="ECO:0000256" key="5">
    <source>
        <dbReference type="SAM" id="MobiDB-lite"/>
    </source>
</evidence>
<keyword evidence="1 4" id="KW-0349">Heme</keyword>
<dbReference type="Gene3D" id="1.10.760.10">
    <property type="entry name" value="Cytochrome c-like domain"/>
    <property type="match status" value="1"/>
</dbReference>
<keyword evidence="6" id="KW-1133">Transmembrane helix</keyword>
<keyword evidence="2 4" id="KW-0479">Metal-binding</keyword>
<evidence type="ECO:0000313" key="8">
    <source>
        <dbReference type="EMBL" id="WOO43653.1"/>
    </source>
</evidence>
<dbReference type="PROSITE" id="PS51007">
    <property type="entry name" value="CYTC"/>
    <property type="match status" value="1"/>
</dbReference>
<dbReference type="PANTHER" id="PTHR35008">
    <property type="entry name" value="BLL4482 PROTEIN-RELATED"/>
    <property type="match status" value="1"/>
</dbReference>
<dbReference type="RefSeq" id="WP_317836233.1">
    <property type="nucleotide sequence ID" value="NZ_CP136920.1"/>
</dbReference>
<dbReference type="SUPFAM" id="SSF46626">
    <property type="entry name" value="Cytochrome c"/>
    <property type="match status" value="1"/>
</dbReference>
<feature type="domain" description="Cytochrome c" evidence="7">
    <location>
        <begin position="102"/>
        <end position="195"/>
    </location>
</feature>
<keyword evidence="6" id="KW-0472">Membrane</keyword>
<dbReference type="GO" id="GO:0046872">
    <property type="term" value="F:metal ion binding"/>
    <property type="evidence" value="ECO:0007669"/>
    <property type="project" value="UniProtKB-KW"/>
</dbReference>
<organism evidence="8 9">
    <name type="scientific">Rubellicoccus peritrichatus</name>
    <dbReference type="NCBI Taxonomy" id="3080537"/>
    <lineage>
        <taxon>Bacteria</taxon>
        <taxon>Pseudomonadati</taxon>
        <taxon>Verrucomicrobiota</taxon>
        <taxon>Opitutia</taxon>
        <taxon>Puniceicoccales</taxon>
        <taxon>Cerasicoccaceae</taxon>
        <taxon>Rubellicoccus</taxon>
    </lineage>
</organism>
<accession>A0AAQ3QXG2</accession>
<evidence type="ECO:0000256" key="2">
    <source>
        <dbReference type="ARBA" id="ARBA00022723"/>
    </source>
</evidence>
<evidence type="ECO:0000313" key="9">
    <source>
        <dbReference type="Proteomes" id="UP001304300"/>
    </source>
</evidence>
<dbReference type="EMBL" id="CP136920">
    <property type="protein sequence ID" value="WOO43653.1"/>
    <property type="molecule type" value="Genomic_DNA"/>
</dbReference>
<feature type="compositionally biased region" description="Basic and acidic residues" evidence="5">
    <location>
        <begin position="1"/>
        <end position="11"/>
    </location>
</feature>
<keyword evidence="6" id="KW-0812">Transmembrane</keyword>
<dbReference type="KEGG" id="puo:RZN69_11185"/>
<sequence length="233" mass="25313">MSNEDHRRSNAEDMPNSGPFSEKDTAAYGDDTIHRIHQQLAREKEEPTEGFSPVPIFLLFLFGGLVFWAGIYLANGSGNFLPGAFTPDFKVGDTNKTAVAFDPLKRGERLYKNNCAACHQANGQGVAGAFPPLANSAWVTGDESRFTKILLRGLQGPIVVNGEEYNGNMPSYGENGLGWSDRDLHAILTYTRQAWDNDAPPVTEETVAAVRAEIAGKNGAWSAAELLSAHPME</sequence>
<keyword evidence="3 4" id="KW-0408">Iron</keyword>
<dbReference type="PANTHER" id="PTHR35008:SF4">
    <property type="entry name" value="BLL4482 PROTEIN"/>
    <property type="match status" value="1"/>
</dbReference>
<dbReference type="InterPro" id="IPR036909">
    <property type="entry name" value="Cyt_c-like_dom_sf"/>
</dbReference>
<feature type="region of interest" description="Disordered" evidence="5">
    <location>
        <begin position="1"/>
        <end position="28"/>
    </location>
</feature>
<evidence type="ECO:0000256" key="6">
    <source>
        <dbReference type="SAM" id="Phobius"/>
    </source>
</evidence>
<dbReference type="Proteomes" id="UP001304300">
    <property type="component" value="Chromosome"/>
</dbReference>
<evidence type="ECO:0000256" key="1">
    <source>
        <dbReference type="ARBA" id="ARBA00022617"/>
    </source>
</evidence>
<name>A0AAQ3QXG2_9BACT</name>
<protein>
    <submittedName>
        <fullName evidence="8">Cytochrome c</fullName>
    </submittedName>
</protein>
<dbReference type="Pfam" id="PF00034">
    <property type="entry name" value="Cytochrom_C"/>
    <property type="match status" value="1"/>
</dbReference>
<dbReference type="InterPro" id="IPR009056">
    <property type="entry name" value="Cyt_c-like_dom"/>
</dbReference>
<evidence type="ECO:0000259" key="7">
    <source>
        <dbReference type="PROSITE" id="PS51007"/>
    </source>
</evidence>
<dbReference type="GO" id="GO:0009055">
    <property type="term" value="F:electron transfer activity"/>
    <property type="evidence" value="ECO:0007669"/>
    <property type="project" value="InterPro"/>
</dbReference>
<feature type="transmembrane region" description="Helical" evidence="6">
    <location>
        <begin position="54"/>
        <end position="74"/>
    </location>
</feature>
<dbReference type="AlphaFoldDB" id="A0AAQ3QXG2"/>
<keyword evidence="9" id="KW-1185">Reference proteome</keyword>